<comment type="caution">
    <text evidence="1">The sequence shown here is derived from an EMBL/GenBank/DDBJ whole genome shotgun (WGS) entry which is preliminary data.</text>
</comment>
<dbReference type="Proteomes" id="UP001305414">
    <property type="component" value="Unassembled WGS sequence"/>
</dbReference>
<keyword evidence="2" id="KW-1185">Reference proteome</keyword>
<evidence type="ECO:0000313" key="2">
    <source>
        <dbReference type="Proteomes" id="UP001305414"/>
    </source>
</evidence>
<name>A0AAN7UH09_9PEZI</name>
<accession>A0AAN7UH09</accession>
<organism evidence="1 2">
    <name type="scientific">Xylaria bambusicola</name>
    <dbReference type="NCBI Taxonomy" id="326684"/>
    <lineage>
        <taxon>Eukaryota</taxon>
        <taxon>Fungi</taxon>
        <taxon>Dikarya</taxon>
        <taxon>Ascomycota</taxon>
        <taxon>Pezizomycotina</taxon>
        <taxon>Sordariomycetes</taxon>
        <taxon>Xylariomycetidae</taxon>
        <taxon>Xylariales</taxon>
        <taxon>Xylariaceae</taxon>
        <taxon>Xylaria</taxon>
    </lineage>
</organism>
<gene>
    <name evidence="1" type="ORF">RRF57_004828</name>
</gene>
<evidence type="ECO:0000313" key="1">
    <source>
        <dbReference type="EMBL" id="KAK5629113.1"/>
    </source>
</evidence>
<reference evidence="1 2" key="1">
    <citation type="submission" date="2023-10" db="EMBL/GenBank/DDBJ databases">
        <title>Draft genome sequence of Xylaria bambusicola isolate GMP-LS, the root and basal stem rot pathogen of sugarcane in Indonesia.</title>
        <authorList>
            <person name="Selvaraj P."/>
            <person name="Muralishankar V."/>
            <person name="Muruganantham S."/>
            <person name="Sp S."/>
            <person name="Haryani S."/>
            <person name="Lau K.J.X."/>
            <person name="Naqvi N.I."/>
        </authorList>
    </citation>
    <scope>NUCLEOTIDE SEQUENCE [LARGE SCALE GENOMIC DNA]</scope>
    <source>
        <strain evidence="1">GMP-LS</strain>
    </source>
</reference>
<dbReference type="AlphaFoldDB" id="A0AAN7UH09"/>
<proteinExistence type="predicted"/>
<dbReference type="EMBL" id="JAWHQM010000010">
    <property type="protein sequence ID" value="KAK5629113.1"/>
    <property type="molecule type" value="Genomic_DNA"/>
</dbReference>
<sequence length="243" mass="27503">MAVTETGCSSQFCYCDSKDYLDKCLNRRFRACSIGTCLHPQGLAAGCHWRCFSFAPLPPSLSLLKATEYTFEPGATAQKEREVLISRKLSGRLSSKYGILPPEIWFMIAEHLVRECAVVTIQESWLGRNSISCRLDISKRILVRDMHIDGVRYIAYLSNTYDKCDARVLKDATAPTVDTVYVLEDYLGVRQILFDVSKDARSLSRSNSRPGMWWYTITVADGMLQTISDVSLIWFTAKKVLID</sequence>
<protein>
    <submittedName>
        <fullName evidence="1">Uncharacterized protein</fullName>
    </submittedName>
</protein>